<feature type="compositionally biased region" description="Basic residues" evidence="5">
    <location>
        <begin position="141"/>
        <end position="152"/>
    </location>
</feature>
<evidence type="ECO:0000256" key="4">
    <source>
        <dbReference type="PROSITE-ProRule" id="PRU00176"/>
    </source>
</evidence>
<dbReference type="InParanoid" id="C5L174"/>
<feature type="region of interest" description="Disordered" evidence="5">
    <location>
        <begin position="620"/>
        <end position="680"/>
    </location>
</feature>
<keyword evidence="2 4" id="KW-0694">RNA-binding</keyword>
<dbReference type="PROSITE" id="PS50102">
    <property type="entry name" value="RRM"/>
    <property type="match status" value="1"/>
</dbReference>
<dbReference type="InterPro" id="IPR012677">
    <property type="entry name" value="Nucleotide-bd_a/b_plait_sf"/>
</dbReference>
<feature type="compositionally biased region" description="Basic and acidic residues" evidence="5">
    <location>
        <begin position="97"/>
        <end position="119"/>
    </location>
</feature>
<keyword evidence="1" id="KW-0507">mRNA processing</keyword>
<evidence type="ECO:0000256" key="1">
    <source>
        <dbReference type="ARBA" id="ARBA00022664"/>
    </source>
</evidence>
<dbReference type="OMA" id="KMENENC"/>
<dbReference type="GO" id="GO:0006397">
    <property type="term" value="P:mRNA processing"/>
    <property type="evidence" value="ECO:0007669"/>
    <property type="project" value="UniProtKB-KW"/>
</dbReference>
<dbReference type="SMART" id="SM00360">
    <property type="entry name" value="RRM"/>
    <property type="match status" value="1"/>
</dbReference>
<dbReference type="GeneID" id="9052377"/>
<dbReference type="GO" id="GO:0003723">
    <property type="term" value="F:RNA binding"/>
    <property type="evidence" value="ECO:0007669"/>
    <property type="project" value="UniProtKB-UniRule"/>
</dbReference>
<feature type="domain" description="RRM" evidence="6">
    <location>
        <begin position="242"/>
        <end position="327"/>
    </location>
</feature>
<dbReference type="AlphaFoldDB" id="C5L174"/>
<evidence type="ECO:0000256" key="3">
    <source>
        <dbReference type="ARBA" id="ARBA00023187"/>
    </source>
</evidence>
<keyword evidence="8" id="KW-1185">Reference proteome</keyword>
<dbReference type="Proteomes" id="UP000007800">
    <property type="component" value="Unassembled WGS sequence"/>
</dbReference>
<dbReference type="SUPFAM" id="SSF54928">
    <property type="entry name" value="RNA-binding domain, RBD"/>
    <property type="match status" value="1"/>
</dbReference>
<keyword evidence="3" id="KW-0508">mRNA splicing</keyword>
<feature type="compositionally biased region" description="Acidic residues" evidence="5">
    <location>
        <begin position="625"/>
        <end position="638"/>
    </location>
</feature>
<dbReference type="Gene3D" id="3.30.70.330">
    <property type="match status" value="2"/>
</dbReference>
<dbReference type="PANTHER" id="PTHR23139">
    <property type="entry name" value="RNA-BINDING PROTEIN"/>
    <property type="match status" value="1"/>
</dbReference>
<feature type="compositionally biased region" description="Basic residues" evidence="5">
    <location>
        <begin position="160"/>
        <end position="184"/>
    </location>
</feature>
<evidence type="ECO:0000313" key="7">
    <source>
        <dbReference type="EMBL" id="EER09481.1"/>
    </source>
</evidence>
<gene>
    <name evidence="7" type="ORF">Pmar_PMAR016412</name>
</gene>
<dbReference type="GO" id="GO:0008380">
    <property type="term" value="P:RNA splicing"/>
    <property type="evidence" value="ECO:0007669"/>
    <property type="project" value="UniProtKB-KW"/>
</dbReference>
<evidence type="ECO:0000313" key="8">
    <source>
        <dbReference type="Proteomes" id="UP000007800"/>
    </source>
</evidence>
<accession>C5L174</accession>
<dbReference type="InterPro" id="IPR035979">
    <property type="entry name" value="RBD_domain_sf"/>
</dbReference>
<evidence type="ECO:0000256" key="5">
    <source>
        <dbReference type="SAM" id="MobiDB-lite"/>
    </source>
</evidence>
<reference evidence="7 8" key="1">
    <citation type="submission" date="2008-07" db="EMBL/GenBank/DDBJ databases">
        <authorList>
            <person name="El-Sayed N."/>
            <person name="Caler E."/>
            <person name="Inman J."/>
            <person name="Amedeo P."/>
            <person name="Hass B."/>
            <person name="Wortman J."/>
        </authorList>
    </citation>
    <scope>NUCLEOTIDE SEQUENCE [LARGE SCALE GENOMIC DNA]</scope>
    <source>
        <strain evidence="8">ATCC 50983 / TXsc</strain>
    </source>
</reference>
<dbReference type="InterPro" id="IPR000504">
    <property type="entry name" value="RRM_dom"/>
</dbReference>
<organism evidence="8">
    <name type="scientific">Perkinsus marinus (strain ATCC 50983 / TXsc)</name>
    <dbReference type="NCBI Taxonomy" id="423536"/>
    <lineage>
        <taxon>Eukaryota</taxon>
        <taxon>Sar</taxon>
        <taxon>Alveolata</taxon>
        <taxon>Perkinsozoa</taxon>
        <taxon>Perkinsea</taxon>
        <taxon>Perkinsida</taxon>
        <taxon>Perkinsidae</taxon>
        <taxon>Perkinsus</taxon>
    </lineage>
</organism>
<evidence type="ECO:0000259" key="6">
    <source>
        <dbReference type="PROSITE" id="PS50102"/>
    </source>
</evidence>
<feature type="compositionally biased region" description="Basic and acidic residues" evidence="5">
    <location>
        <begin position="650"/>
        <end position="659"/>
    </location>
</feature>
<dbReference type="CDD" id="cd12230">
    <property type="entry name" value="RRM1_U2AF65"/>
    <property type="match status" value="1"/>
</dbReference>
<feature type="region of interest" description="Disordered" evidence="5">
    <location>
        <begin position="1"/>
        <end position="199"/>
    </location>
</feature>
<feature type="region of interest" description="Disordered" evidence="5">
    <location>
        <begin position="518"/>
        <end position="558"/>
    </location>
</feature>
<dbReference type="RefSeq" id="XP_002777665.1">
    <property type="nucleotide sequence ID" value="XM_002777619.1"/>
</dbReference>
<feature type="compositionally biased region" description="Basic and acidic residues" evidence="5">
    <location>
        <begin position="1"/>
        <end position="70"/>
    </location>
</feature>
<protein>
    <submittedName>
        <fullName evidence="7">Splicing factor U2AF 65 kDa subunit, putative</fullName>
    </submittedName>
</protein>
<dbReference type="OrthoDB" id="10266058at2759"/>
<dbReference type="EMBL" id="GG678232">
    <property type="protein sequence ID" value="EER09481.1"/>
    <property type="molecule type" value="Genomic_DNA"/>
</dbReference>
<feature type="compositionally biased region" description="Basic and acidic residues" evidence="5">
    <location>
        <begin position="187"/>
        <end position="199"/>
    </location>
</feature>
<evidence type="ECO:0000256" key="2">
    <source>
        <dbReference type="ARBA" id="ARBA00022884"/>
    </source>
</evidence>
<proteinExistence type="predicted"/>
<sequence>MGTSRERSRDDRSSEGRNPRDDSRRRQGGSDRHRSGHKSDDDEGSPKRSRRRNESITRGHDEQGDDDGRKDKQRHTRDEDSGDGSNRKRRRDDKEDEDRKDNRKDYDRITRRSSRDDRASRRKRSRSRDRRDDRRDDRREGYHHHQHRHHDHYRHDSRERSRRRSPSRRRERRPRDRGKGRRWSRSPSEKRKPFKFDSPPKELAAQLAAGTSMLPQTVVSSSSTIKEAFNATLAAERQKIARELYIGQIPPGISAAELIDVLNDGLMNMGANAMPGRPIVHGWLGGDGLFAFVEFRTPEEASIALERLNGHQLKSYGVSIKVGRPKGYMGPAAPDDSVNAYTAGHAATSSTTPGGISAAEVSSDTSRLCLIGFPLKASEHSIKRALRNASKGEIRHLELLKHTWNDEEIVMAVFECVNIEDEHRLKKKGEVEVQGVKARIINPKDAIVKGYMNFDGDIMKKAMGLEIVPSRILVMTNFAGSVEELLDDINYSDLMDDIKVECKSITAGADVRSIIIPRPESTMQPANGNDVDTPVGQQPPNGDINHHDSATMEDDAGDQRRNTAAVPAVDMQVPGLGCCFIEFRNVEEAGQTRFKRGDFANPMPNTDEPEVGLKDIGMNAPLLDDGMDTSDNEEEEGMGDATNRDDDEENRMNVLDDAKARKKGKQPSPSLAAEDLEIID</sequence>
<name>C5L174_PERM5</name>
<feature type="compositionally biased region" description="Basic and acidic residues" evidence="5">
    <location>
        <begin position="129"/>
        <end position="140"/>
    </location>
</feature>